<keyword evidence="1" id="KW-1133">Transmembrane helix</keyword>
<dbReference type="InterPro" id="IPR038050">
    <property type="entry name" value="Neuro_actylchol_rec"/>
</dbReference>
<keyword evidence="3" id="KW-1185">Reference proteome</keyword>
<proteinExistence type="predicted"/>
<feature type="transmembrane region" description="Helical" evidence="1">
    <location>
        <begin position="96"/>
        <end position="124"/>
    </location>
</feature>
<dbReference type="EMBL" id="UXUI01008796">
    <property type="protein sequence ID" value="VDD92395.1"/>
    <property type="molecule type" value="Genomic_DNA"/>
</dbReference>
<feature type="transmembrane region" description="Helical" evidence="1">
    <location>
        <begin position="7"/>
        <end position="25"/>
    </location>
</feature>
<dbReference type="Gene3D" id="1.20.58.390">
    <property type="entry name" value="Neurotransmitter-gated ion-channel transmembrane domain"/>
    <property type="match status" value="1"/>
</dbReference>
<feature type="transmembrane region" description="Helical" evidence="1">
    <location>
        <begin position="37"/>
        <end position="62"/>
    </location>
</feature>
<evidence type="ECO:0000313" key="4">
    <source>
        <dbReference type="WBParaSite" id="EVEC_0000766201-mRNA-1"/>
    </source>
</evidence>
<reference evidence="2 3" key="2">
    <citation type="submission" date="2018-10" db="EMBL/GenBank/DDBJ databases">
        <authorList>
            <consortium name="Pathogen Informatics"/>
        </authorList>
    </citation>
    <scope>NUCLEOTIDE SEQUENCE [LARGE SCALE GENOMIC DNA]</scope>
</reference>
<sequence>MLLGPMAITRAVINVGSFMLLYLHYTTNMANIPKTYGITALVAMMLFIVASIFELVVVSCIASIGRSRRRSHFATEPVYEELNDLRHRTTKSTCAFCRYTALTVDVLSLFSFALIFVLFVFIYFEDYGIFVKFLNGNNVFIGSN</sequence>
<organism evidence="4">
    <name type="scientific">Enterobius vermicularis</name>
    <name type="common">Human pinworm</name>
    <dbReference type="NCBI Taxonomy" id="51028"/>
    <lineage>
        <taxon>Eukaryota</taxon>
        <taxon>Metazoa</taxon>
        <taxon>Ecdysozoa</taxon>
        <taxon>Nematoda</taxon>
        <taxon>Chromadorea</taxon>
        <taxon>Rhabditida</taxon>
        <taxon>Spirurina</taxon>
        <taxon>Oxyuridomorpha</taxon>
        <taxon>Oxyuroidea</taxon>
        <taxon>Oxyuridae</taxon>
        <taxon>Enterobius</taxon>
    </lineage>
</organism>
<dbReference type="WBParaSite" id="EVEC_0000766201-mRNA-1">
    <property type="protein sequence ID" value="EVEC_0000766201-mRNA-1"/>
    <property type="gene ID" value="EVEC_0000766201"/>
</dbReference>
<keyword evidence="1" id="KW-0812">Transmembrane</keyword>
<name>A0A0N4VAX1_ENTVE</name>
<protein>
    <submittedName>
        <fullName evidence="2 4">Uncharacterized protein</fullName>
    </submittedName>
</protein>
<evidence type="ECO:0000313" key="2">
    <source>
        <dbReference type="EMBL" id="VDD92395.1"/>
    </source>
</evidence>
<dbReference type="AlphaFoldDB" id="A0A0N4VAX1"/>
<evidence type="ECO:0000313" key="3">
    <source>
        <dbReference type="Proteomes" id="UP000274131"/>
    </source>
</evidence>
<dbReference type="Proteomes" id="UP000274131">
    <property type="component" value="Unassembled WGS sequence"/>
</dbReference>
<evidence type="ECO:0000256" key="1">
    <source>
        <dbReference type="SAM" id="Phobius"/>
    </source>
</evidence>
<reference evidence="4" key="1">
    <citation type="submission" date="2017-02" db="UniProtKB">
        <authorList>
            <consortium name="WormBaseParasite"/>
        </authorList>
    </citation>
    <scope>IDENTIFICATION</scope>
</reference>
<accession>A0A0N4VAX1</accession>
<gene>
    <name evidence="2" type="ORF">EVEC_LOCUS7146</name>
</gene>
<keyword evidence="1" id="KW-0472">Membrane</keyword>
<dbReference type="OrthoDB" id="5830690at2759"/>